<accession>A0ABQ4QIN4</accession>
<keyword evidence="1" id="KW-1133">Transmembrane helix</keyword>
<organism evidence="2 3">
    <name type="scientific">Methylobacterium cerastii</name>
    <dbReference type="NCBI Taxonomy" id="932741"/>
    <lineage>
        <taxon>Bacteria</taxon>
        <taxon>Pseudomonadati</taxon>
        <taxon>Pseudomonadota</taxon>
        <taxon>Alphaproteobacteria</taxon>
        <taxon>Hyphomicrobiales</taxon>
        <taxon>Methylobacteriaceae</taxon>
        <taxon>Methylobacterium</taxon>
    </lineage>
</organism>
<gene>
    <name evidence="2" type="ORF">AFCDBAGC_2990</name>
</gene>
<evidence type="ECO:0000313" key="3">
    <source>
        <dbReference type="Proteomes" id="UP001055117"/>
    </source>
</evidence>
<keyword evidence="1" id="KW-0812">Transmembrane</keyword>
<dbReference type="EMBL" id="BPQG01000046">
    <property type="protein sequence ID" value="GJD45121.1"/>
    <property type="molecule type" value="Genomic_DNA"/>
</dbReference>
<feature type="transmembrane region" description="Helical" evidence="1">
    <location>
        <begin position="12"/>
        <end position="28"/>
    </location>
</feature>
<comment type="caution">
    <text evidence="2">The sequence shown here is derived from an EMBL/GenBank/DDBJ whole genome shotgun (WGS) entry which is preliminary data.</text>
</comment>
<name>A0ABQ4QIN4_9HYPH</name>
<evidence type="ECO:0000313" key="2">
    <source>
        <dbReference type="EMBL" id="GJD45121.1"/>
    </source>
</evidence>
<dbReference type="Proteomes" id="UP001055117">
    <property type="component" value="Unassembled WGS sequence"/>
</dbReference>
<evidence type="ECO:0000256" key="1">
    <source>
        <dbReference type="SAM" id="Phobius"/>
    </source>
</evidence>
<proteinExistence type="predicted"/>
<protein>
    <submittedName>
        <fullName evidence="2">Uncharacterized protein</fullName>
    </submittedName>
</protein>
<sequence>MTETFDDLKFLMSLAFVVFGGFGLDALLR</sequence>
<keyword evidence="3" id="KW-1185">Reference proteome</keyword>
<keyword evidence="1" id="KW-0472">Membrane</keyword>
<reference evidence="2 3" key="1">
    <citation type="journal article" date="2021" name="Front. Microbiol.">
        <title>Comprehensive Comparative Genomics and Phenotyping of Methylobacterium Species.</title>
        <authorList>
            <person name="Alessa O."/>
            <person name="Ogura Y."/>
            <person name="Fujitani Y."/>
            <person name="Takami H."/>
            <person name="Hayashi T."/>
            <person name="Sahin N."/>
            <person name="Tani A."/>
        </authorList>
    </citation>
    <scope>NUCLEOTIDE SEQUENCE [LARGE SCALE GENOMIC DNA]</scope>
    <source>
        <strain evidence="2 3">DSM 23679</strain>
    </source>
</reference>